<dbReference type="RefSeq" id="WP_125874804.1">
    <property type="nucleotide sequence ID" value="NZ_RHRS01000052.1"/>
</dbReference>
<name>A0A3R8W1H5_ECTOL</name>
<dbReference type="Pfam" id="PF05107">
    <property type="entry name" value="Cas_Cas7"/>
    <property type="match status" value="1"/>
</dbReference>
<dbReference type="InterPro" id="IPR013418">
    <property type="entry name" value="CRISPR-assoc_prot_Cas7/Csd2"/>
</dbReference>
<reference evidence="1 2" key="1">
    <citation type="submission" date="2018-10" db="EMBL/GenBank/DDBJ databases">
        <title>Transmission dynamics of multidrug resistant bacteria on intensive care unit surfaces.</title>
        <authorList>
            <person name="D'Souza A.W."/>
            <person name="Potter R.F."/>
            <person name="Wallace M."/>
            <person name="Shupe A."/>
            <person name="Patel S."/>
            <person name="Sun S."/>
            <person name="Gul D."/>
            <person name="Kwon J.H."/>
            <person name="Andleeb S."/>
            <person name="Burnham C.-A.D."/>
            <person name="Dantas G."/>
        </authorList>
    </citation>
    <scope>NUCLEOTIDE SEQUENCE [LARGE SCALE GENOMIC DNA]</scope>
    <source>
        <strain evidence="1 2">PO_271</strain>
    </source>
</reference>
<evidence type="ECO:0000313" key="2">
    <source>
        <dbReference type="Proteomes" id="UP000272833"/>
    </source>
</evidence>
<gene>
    <name evidence="1" type="primary">cas7c</name>
    <name evidence="1" type="ORF">EGJ44_17190</name>
</gene>
<proteinExistence type="predicted"/>
<sequence>MSAIANRYEFVYLFDVTNGNPNGDPDAGNLPRLDLETNQGLVTDVCLKRKIRNYVALEKSDAEGKPEPGYVIYMQEKSVLNNQHKQAYAALDIEPEAKKLPKDEAKAHELTRWMCTNFFDVRAFGAVMTTEVNAGQVRGPIQLAFASSIDPVIPLEVSITRMAVTNEKDLEKERTMGRKHIIPYGLYRAHGFISAKLAERTGFSEDDLELLWRALGNMFEHDRSAARGEMAARKLIVFKHEHPMGNAPAHKLFELVKVERTAGEADTPARSFADYQVSIDYVGLPAGVMIEEVL</sequence>
<dbReference type="EMBL" id="RHRS01000052">
    <property type="protein sequence ID" value="RRW32272.1"/>
    <property type="molecule type" value="Genomic_DNA"/>
</dbReference>
<organism evidence="1 2">
    <name type="scientific">Ectopseudomonas oleovorans</name>
    <name type="common">Pseudomonas oleovorans</name>
    <dbReference type="NCBI Taxonomy" id="301"/>
    <lineage>
        <taxon>Bacteria</taxon>
        <taxon>Pseudomonadati</taxon>
        <taxon>Pseudomonadota</taxon>
        <taxon>Gammaproteobacteria</taxon>
        <taxon>Pseudomonadales</taxon>
        <taxon>Pseudomonadaceae</taxon>
        <taxon>Ectopseudomonas</taxon>
    </lineage>
</organism>
<accession>A0A3R8W1H5</accession>
<comment type="caution">
    <text evidence="1">The sequence shown here is derived from an EMBL/GenBank/DDBJ whole genome shotgun (WGS) entry which is preliminary data.</text>
</comment>
<dbReference type="Proteomes" id="UP000272833">
    <property type="component" value="Unassembled WGS sequence"/>
</dbReference>
<dbReference type="AlphaFoldDB" id="A0A3R8W1H5"/>
<dbReference type="CDD" id="cd09689">
    <property type="entry name" value="Cas7_I-C"/>
    <property type="match status" value="1"/>
</dbReference>
<dbReference type="NCBIfam" id="TIGR02589">
    <property type="entry name" value="cas_Csd2"/>
    <property type="match status" value="1"/>
</dbReference>
<dbReference type="NCBIfam" id="TIGR01595">
    <property type="entry name" value="cas_CT1132"/>
    <property type="match status" value="1"/>
</dbReference>
<evidence type="ECO:0000313" key="1">
    <source>
        <dbReference type="EMBL" id="RRW32272.1"/>
    </source>
</evidence>
<dbReference type="GO" id="GO:0043571">
    <property type="term" value="P:maintenance of CRISPR repeat elements"/>
    <property type="evidence" value="ECO:0007669"/>
    <property type="project" value="InterPro"/>
</dbReference>
<protein>
    <submittedName>
        <fullName evidence="1">Type I-C CRISPR-associated protein Cas7/Csd2</fullName>
    </submittedName>
</protein>
<dbReference type="InterPro" id="IPR006482">
    <property type="entry name" value="Cas7_Csh2/Csh2"/>
</dbReference>